<feature type="domain" description="RING-type" evidence="15">
    <location>
        <begin position="419"/>
        <end position="717"/>
    </location>
</feature>
<accession>A0A9P8SLC4</accession>
<evidence type="ECO:0000256" key="7">
    <source>
        <dbReference type="ARBA" id="ARBA00022771"/>
    </source>
</evidence>
<evidence type="ECO:0000313" key="17">
    <source>
        <dbReference type="Proteomes" id="UP000824596"/>
    </source>
</evidence>
<dbReference type="InterPro" id="IPR044066">
    <property type="entry name" value="TRIAD_supradom"/>
</dbReference>
<comment type="caution">
    <text evidence="16">The sequence shown here is derived from an EMBL/GenBank/DDBJ whole genome shotgun (WGS) entry which is preliminary data.</text>
</comment>
<keyword evidence="17" id="KW-1185">Reference proteome</keyword>
<evidence type="ECO:0000256" key="3">
    <source>
        <dbReference type="ARBA" id="ARBA00012251"/>
    </source>
</evidence>
<dbReference type="Gene3D" id="3.10.110.10">
    <property type="entry name" value="Ubiquitin Conjugating Enzyme"/>
    <property type="match status" value="1"/>
</dbReference>
<protein>
    <recommendedName>
        <fullName evidence="3">RBR-type E3 ubiquitin transferase</fullName>
        <ecNumber evidence="3">2.3.2.31</ecNumber>
    </recommendedName>
</protein>
<dbReference type="Proteomes" id="UP000824596">
    <property type="component" value="Unassembled WGS sequence"/>
</dbReference>
<evidence type="ECO:0000313" key="16">
    <source>
        <dbReference type="EMBL" id="KAH0965016.1"/>
    </source>
</evidence>
<dbReference type="InterPro" id="IPR001841">
    <property type="entry name" value="Znf_RING"/>
</dbReference>
<dbReference type="OrthoDB" id="1431934at2759"/>
<evidence type="ECO:0000259" key="13">
    <source>
        <dbReference type="PROSITE" id="PS50089"/>
    </source>
</evidence>
<dbReference type="InterPro" id="IPR013083">
    <property type="entry name" value="Znf_RING/FYVE/PHD"/>
</dbReference>
<keyword evidence="8" id="KW-0833">Ubl conjugation pathway</keyword>
<dbReference type="GeneID" id="68352161"/>
<evidence type="ECO:0000256" key="8">
    <source>
        <dbReference type="ARBA" id="ARBA00022786"/>
    </source>
</evidence>
<evidence type="ECO:0000256" key="5">
    <source>
        <dbReference type="ARBA" id="ARBA00022723"/>
    </source>
</evidence>
<feature type="compositionally biased region" description="Acidic residues" evidence="12">
    <location>
        <begin position="755"/>
        <end position="770"/>
    </location>
</feature>
<dbReference type="PROSITE" id="PS50089">
    <property type="entry name" value="ZF_RING_2"/>
    <property type="match status" value="1"/>
</dbReference>
<dbReference type="CDD" id="cd23820">
    <property type="entry name" value="RWD_RNF14"/>
    <property type="match status" value="1"/>
</dbReference>
<feature type="domain" description="RING-type" evidence="13">
    <location>
        <begin position="423"/>
        <end position="468"/>
    </location>
</feature>
<dbReference type="GO" id="GO:0061630">
    <property type="term" value="F:ubiquitin protein ligase activity"/>
    <property type="evidence" value="ECO:0007669"/>
    <property type="project" value="UniProtKB-EC"/>
</dbReference>
<keyword evidence="4" id="KW-0808">Transferase</keyword>
<evidence type="ECO:0000256" key="9">
    <source>
        <dbReference type="ARBA" id="ARBA00022833"/>
    </source>
</evidence>
<dbReference type="PROSITE" id="PS50908">
    <property type="entry name" value="RWD"/>
    <property type="match status" value="1"/>
</dbReference>
<evidence type="ECO:0000256" key="12">
    <source>
        <dbReference type="SAM" id="MobiDB-lite"/>
    </source>
</evidence>
<dbReference type="SMART" id="SM00647">
    <property type="entry name" value="IBR"/>
    <property type="match status" value="2"/>
</dbReference>
<dbReference type="AlphaFoldDB" id="A0A9P8SLC4"/>
<evidence type="ECO:0000256" key="11">
    <source>
        <dbReference type="PROSITE-ProRule" id="PRU00175"/>
    </source>
</evidence>
<evidence type="ECO:0000256" key="1">
    <source>
        <dbReference type="ARBA" id="ARBA00001798"/>
    </source>
</evidence>
<dbReference type="Pfam" id="PF22605">
    <property type="entry name" value="IBR_2"/>
    <property type="match status" value="1"/>
</dbReference>
<dbReference type="SUPFAM" id="SSF57850">
    <property type="entry name" value="RING/U-box"/>
    <property type="match status" value="2"/>
</dbReference>
<dbReference type="GO" id="GO:0016567">
    <property type="term" value="P:protein ubiquitination"/>
    <property type="evidence" value="ECO:0007669"/>
    <property type="project" value="InterPro"/>
</dbReference>
<dbReference type="Gene3D" id="1.20.120.1750">
    <property type="match status" value="1"/>
</dbReference>
<dbReference type="FunFam" id="3.30.40.10:FF:000416">
    <property type="entry name" value="RBR-type E3 ubiquitin transferase"/>
    <property type="match status" value="1"/>
</dbReference>
<keyword evidence="9" id="KW-0862">Zinc</keyword>
<dbReference type="GO" id="GO:0008270">
    <property type="term" value="F:zinc ion binding"/>
    <property type="evidence" value="ECO:0007669"/>
    <property type="project" value="UniProtKB-KW"/>
</dbReference>
<dbReference type="EC" id="2.3.2.31" evidence="3"/>
<dbReference type="PROSITE" id="PS00518">
    <property type="entry name" value="ZF_RING_1"/>
    <property type="match status" value="1"/>
</dbReference>
<dbReference type="InterPro" id="IPR017907">
    <property type="entry name" value="Znf_RING_CS"/>
</dbReference>
<evidence type="ECO:0000256" key="10">
    <source>
        <dbReference type="ARBA" id="ARBA00044508"/>
    </source>
</evidence>
<dbReference type="InterPro" id="IPR006575">
    <property type="entry name" value="RWD_dom"/>
</dbReference>
<keyword evidence="7 11" id="KW-0863">Zinc-finger</keyword>
<feature type="domain" description="RWD" evidence="14">
    <location>
        <begin position="236"/>
        <end position="384"/>
    </location>
</feature>
<dbReference type="RefSeq" id="XP_044722529.1">
    <property type="nucleotide sequence ID" value="XM_044861503.1"/>
</dbReference>
<feature type="region of interest" description="Disordered" evidence="12">
    <location>
        <begin position="29"/>
        <end position="53"/>
    </location>
</feature>
<feature type="compositionally biased region" description="Acidic residues" evidence="12">
    <location>
        <begin position="559"/>
        <end position="582"/>
    </location>
</feature>
<dbReference type="InterPro" id="IPR002867">
    <property type="entry name" value="IBR_dom"/>
</dbReference>
<evidence type="ECO:0000256" key="4">
    <source>
        <dbReference type="ARBA" id="ARBA00022679"/>
    </source>
</evidence>
<dbReference type="InterPro" id="IPR011992">
    <property type="entry name" value="EF-hand-dom_pair"/>
</dbReference>
<comment type="catalytic activity">
    <reaction evidence="1">
        <text>[E2 ubiquitin-conjugating enzyme]-S-ubiquitinyl-L-cysteine + [acceptor protein]-L-lysine = [E2 ubiquitin-conjugating enzyme]-L-cysteine + [acceptor protein]-N(6)-ubiquitinyl-L-lysine.</text>
        <dbReference type="EC" id="2.3.2.31"/>
    </reaction>
</comment>
<feature type="region of interest" description="Disordered" evidence="12">
    <location>
        <begin position="550"/>
        <end position="594"/>
    </location>
</feature>
<dbReference type="InterPro" id="IPR054694">
    <property type="entry name" value="Parkin-like_IBR"/>
</dbReference>
<dbReference type="CDD" id="cd23134">
    <property type="entry name" value="RING-HC_ITT1-like"/>
    <property type="match status" value="1"/>
</dbReference>
<dbReference type="EMBL" id="JAIZPD010000003">
    <property type="protein sequence ID" value="KAH0965016.1"/>
    <property type="molecule type" value="Genomic_DNA"/>
</dbReference>
<comment type="pathway">
    <text evidence="2">Protein modification; protein ubiquitination.</text>
</comment>
<dbReference type="CDD" id="cd20354">
    <property type="entry name" value="Rcat_RBR_RNF14"/>
    <property type="match status" value="1"/>
</dbReference>
<evidence type="ECO:0000259" key="14">
    <source>
        <dbReference type="PROSITE" id="PS50908"/>
    </source>
</evidence>
<feature type="compositionally biased region" description="Low complexity" evidence="12">
    <location>
        <begin position="867"/>
        <end position="881"/>
    </location>
</feature>
<evidence type="ECO:0000256" key="2">
    <source>
        <dbReference type="ARBA" id="ARBA00004906"/>
    </source>
</evidence>
<reference evidence="16" key="1">
    <citation type="submission" date="2021-09" db="EMBL/GenBank/DDBJ databases">
        <title>A high-quality genome of the endoparasitic fungus Hirsutella rhossiliensis with a comparison of Hirsutella genomes reveals transposable elements contributing to genome size variation.</title>
        <authorList>
            <person name="Lin R."/>
            <person name="Jiao Y."/>
            <person name="Sun X."/>
            <person name="Ling J."/>
            <person name="Xie B."/>
            <person name="Cheng X."/>
        </authorList>
    </citation>
    <scope>NUCLEOTIDE SEQUENCE</scope>
    <source>
        <strain evidence="16">HR02</strain>
    </source>
</reference>
<gene>
    <name evidence="16" type="ORF">HRG_03032</name>
</gene>
<dbReference type="Gene3D" id="1.10.238.10">
    <property type="entry name" value="EF-hand"/>
    <property type="match status" value="1"/>
</dbReference>
<dbReference type="SUPFAM" id="SSF47473">
    <property type="entry name" value="EF-hand"/>
    <property type="match status" value="1"/>
</dbReference>
<feature type="region of interest" description="Disordered" evidence="12">
    <location>
        <begin position="800"/>
        <end position="881"/>
    </location>
</feature>
<feature type="region of interest" description="Disordered" evidence="12">
    <location>
        <begin position="755"/>
        <end position="787"/>
    </location>
</feature>
<feature type="compositionally biased region" description="Basic and acidic residues" evidence="12">
    <location>
        <begin position="583"/>
        <end position="594"/>
    </location>
</feature>
<dbReference type="InterPro" id="IPR031127">
    <property type="entry name" value="E3_UB_ligase_RBR"/>
</dbReference>
<keyword evidence="6" id="KW-0677">Repeat</keyword>
<dbReference type="SUPFAM" id="SSF54495">
    <property type="entry name" value="UBC-like"/>
    <property type="match status" value="1"/>
</dbReference>
<dbReference type="Pfam" id="PF05773">
    <property type="entry name" value="RWD"/>
    <property type="match status" value="1"/>
</dbReference>
<dbReference type="Gene3D" id="3.30.40.10">
    <property type="entry name" value="Zinc/RING finger domain, C3HC4 (zinc finger)"/>
    <property type="match status" value="1"/>
</dbReference>
<dbReference type="InterPro" id="IPR047548">
    <property type="entry name" value="Rcat_RBR_RNF14"/>
</dbReference>
<dbReference type="Pfam" id="PF01485">
    <property type="entry name" value="IBR"/>
    <property type="match status" value="1"/>
</dbReference>
<dbReference type="PANTHER" id="PTHR11685">
    <property type="entry name" value="RBR FAMILY RING FINGER AND IBR DOMAIN-CONTAINING"/>
    <property type="match status" value="1"/>
</dbReference>
<feature type="compositionally biased region" description="Low complexity" evidence="12">
    <location>
        <begin position="826"/>
        <end position="852"/>
    </location>
</feature>
<evidence type="ECO:0000259" key="15">
    <source>
        <dbReference type="PROSITE" id="PS51873"/>
    </source>
</evidence>
<sequence length="921" mass="99483">MNISILSLPLSLSQRARIGLAAVALMPPKRKPAGGGAPKARQSKLAKEHNVSAQEEGEIEEAWSLFSEPMDGEKKGVMPIDDVKSALIALGIPPSSPSELSDFVSILDPSSDGYATYEPFFAICALKFHARSDGDAASHRAQVDEAFRLFTNGAEGPISLAHLRRVAAVLKESVDEEMLKDMILEANGGAGVARGVAMDEFDEVMRTAGVWRPSGFCARRTQDMDSAPDDDDARAVELETLMAIWPEIRHPLDADGPEHGDSAPSRFTFELELPVRPAQPVTVLFPAASPSQHEVSGASGSAPPDPVDSLLVSHLPSLSLRVTLPDGYPETHPLQATISTTPQWLSRDTLASLEDQGARLWREAGRDLVAYAYIDHVQRTADDVFGVVSPEGTLEVNPAHKLAVLDYDIKAKRAAFEKGSFECGVCLDPKKGPSCHQMVDCGHIFCLGCLRDFYGDAIDQGNISSVRCLTPNCAKERAAAALASNSGPSRQGRKPKTFISPSELLQIGLSGDVVKRYVTLKYKTELESDKDTIYCPRQWCNGAARSKKHRKPEGLEFAETSDGESEQGADGDEGDEPDEEAADEGRAVETSRKKEQVKAAKFNPADLLCVCEDCGFAFCARCLQTWHGEFVRCAPRRNKDELTEEEKASLEYLQLHTSPCPTCSAPAQKTHGCNHMICSRCDTHFCYLCSAWLDPANPYQHYNQQADGKVTSCYMRLWELEGGDGDDVGLGFHGGGGLDLQADDGAVDALFDLDEESGDSESESEDEDAQQQEQQQQQRQRLPVGRAGEPVAVAREAPLVLRLLDNQQPRGGGRRGRGAGRGGNRGRAPGPAAGARGRGQNPRPQRGAPPRAMDARGRGRGRGGGVEQQQQQQAPPAAAAAWDDAFGLDAAAAAWVRHFVQMALIDAEDEGDSESDDGVRP</sequence>
<keyword evidence="5" id="KW-0479">Metal-binding</keyword>
<proteinExistence type="inferred from homology"/>
<dbReference type="InterPro" id="IPR016135">
    <property type="entry name" value="UBQ-conjugating_enzyme/RWD"/>
</dbReference>
<feature type="compositionally biased region" description="Low complexity" evidence="12">
    <location>
        <begin position="771"/>
        <end position="780"/>
    </location>
</feature>
<dbReference type="PROSITE" id="PS51873">
    <property type="entry name" value="TRIAD"/>
    <property type="match status" value="1"/>
</dbReference>
<evidence type="ECO:0000256" key="6">
    <source>
        <dbReference type="ARBA" id="ARBA00022737"/>
    </source>
</evidence>
<name>A0A9P8SLC4_9HYPO</name>
<comment type="similarity">
    <text evidence="10">Belongs to the RBR family. RNF14 subfamily.</text>
</comment>
<organism evidence="16 17">
    <name type="scientific">Hirsutella rhossiliensis</name>
    <dbReference type="NCBI Taxonomy" id="111463"/>
    <lineage>
        <taxon>Eukaryota</taxon>
        <taxon>Fungi</taxon>
        <taxon>Dikarya</taxon>
        <taxon>Ascomycota</taxon>
        <taxon>Pezizomycotina</taxon>
        <taxon>Sordariomycetes</taxon>
        <taxon>Hypocreomycetidae</taxon>
        <taxon>Hypocreales</taxon>
        <taxon>Ophiocordycipitaceae</taxon>
        <taxon>Hirsutella</taxon>
    </lineage>
</organism>